<feature type="domain" description="Manganese/iron superoxide dismutase N-terminal" evidence="11">
    <location>
        <begin position="35"/>
        <end position="129"/>
    </location>
</feature>
<feature type="binding site" evidence="8">
    <location>
        <position position="60"/>
    </location>
    <ligand>
        <name>Mn(2+)</name>
        <dbReference type="ChEBI" id="CHEBI:29035"/>
    </ligand>
</feature>
<dbReference type="InterPro" id="IPR001189">
    <property type="entry name" value="Mn/Fe_SOD"/>
</dbReference>
<dbReference type="OrthoDB" id="239262at2759"/>
<dbReference type="Proteomes" id="UP001163046">
    <property type="component" value="Unassembled WGS sequence"/>
</dbReference>
<dbReference type="GO" id="GO:0004784">
    <property type="term" value="F:superoxide dismutase activity"/>
    <property type="evidence" value="ECO:0007669"/>
    <property type="project" value="UniProtKB-EC"/>
</dbReference>
<keyword evidence="10" id="KW-0732">Signal</keyword>
<proteinExistence type="inferred from homology"/>
<dbReference type="InterPro" id="IPR019831">
    <property type="entry name" value="Mn/Fe_SOD_N"/>
</dbReference>
<dbReference type="PANTHER" id="PTHR43595:SF2">
    <property type="entry name" value="SMALL RIBOSOMAL SUBUNIT PROTEIN MS42"/>
    <property type="match status" value="1"/>
</dbReference>
<dbReference type="PANTHER" id="PTHR43595">
    <property type="entry name" value="37S RIBOSOMAL PROTEIN S26, MITOCHONDRIAL"/>
    <property type="match status" value="1"/>
</dbReference>
<keyword evidence="5 9" id="KW-0560">Oxidoreductase</keyword>
<dbReference type="EC" id="1.15.1.1" evidence="3 9"/>
<dbReference type="Pfam" id="PF02777">
    <property type="entry name" value="Sod_Fe_C"/>
    <property type="match status" value="1"/>
</dbReference>
<reference evidence="13" key="1">
    <citation type="submission" date="2023-01" db="EMBL/GenBank/DDBJ databases">
        <title>Genome assembly of the deep-sea coral Lophelia pertusa.</title>
        <authorList>
            <person name="Herrera S."/>
            <person name="Cordes E."/>
        </authorList>
    </citation>
    <scope>NUCLEOTIDE SEQUENCE</scope>
    <source>
        <strain evidence="13">USNM1676648</strain>
        <tissue evidence="13">Polyp</tissue>
    </source>
</reference>
<accession>A0A9W9ZZ83</accession>
<evidence type="ECO:0000259" key="12">
    <source>
        <dbReference type="Pfam" id="PF02777"/>
    </source>
</evidence>
<dbReference type="GO" id="GO:0005737">
    <property type="term" value="C:cytoplasm"/>
    <property type="evidence" value="ECO:0007669"/>
    <property type="project" value="TreeGrafter"/>
</dbReference>
<dbReference type="PRINTS" id="PR01703">
    <property type="entry name" value="MNSODISMTASE"/>
</dbReference>
<dbReference type="InterPro" id="IPR036324">
    <property type="entry name" value="Mn/Fe_SOD_N_sf"/>
</dbReference>
<dbReference type="Gene3D" id="1.10.287.990">
    <property type="entry name" value="Fe,Mn superoxide dismutase (SOD) domain"/>
    <property type="match status" value="1"/>
</dbReference>
<dbReference type="Pfam" id="PF00081">
    <property type="entry name" value="Sod_Fe_N"/>
    <property type="match status" value="1"/>
</dbReference>
<feature type="chain" id="PRO_5040878496" description="Superoxide dismutase" evidence="10">
    <location>
        <begin position="23"/>
        <end position="258"/>
    </location>
</feature>
<sequence length="258" mass="29366">MASIVHGLFYIVVFLRFSSIECVTPYEEIVQYKEEYTLPELPYSYDGLEPFIDEATLRVHHLGHHAAYTKKLNAALKSWRESGSASELSSKPIATILNNIHLVPDDWRVKIRNNGGGYVNHALYWAVMSPNPNNEERKPVGKVAQQIDDSFGSYSNFQSTFEKTALGVFGSGYAWLCLDVKEGGEGGVKISTTTNQDSPLNEQGLLPILVIDVWEHAYYLKHQNRRAAYVQSFWNVINWDAVNELLEWWPQQTSHDEL</sequence>
<name>A0A9W9ZZ83_9CNID</name>
<dbReference type="AlphaFoldDB" id="A0A9W9ZZ83"/>
<dbReference type="SUPFAM" id="SSF46609">
    <property type="entry name" value="Fe,Mn superoxide dismutase (SOD), N-terminal domain"/>
    <property type="match status" value="1"/>
</dbReference>
<dbReference type="Gene3D" id="3.55.40.20">
    <property type="entry name" value="Iron/manganese superoxide dismutase, C-terminal domain"/>
    <property type="match status" value="1"/>
</dbReference>
<comment type="similarity">
    <text evidence="2 9">Belongs to the iron/manganese superoxide dismutase family.</text>
</comment>
<evidence type="ECO:0000256" key="3">
    <source>
        <dbReference type="ARBA" id="ARBA00012682"/>
    </source>
</evidence>
<evidence type="ECO:0000256" key="7">
    <source>
        <dbReference type="ARBA" id="ARBA00049204"/>
    </source>
</evidence>
<feature type="binding site" evidence="8">
    <location>
        <position position="121"/>
    </location>
    <ligand>
        <name>Mn(2+)</name>
        <dbReference type="ChEBI" id="CHEBI:29035"/>
    </ligand>
</feature>
<evidence type="ECO:0000313" key="13">
    <source>
        <dbReference type="EMBL" id="KAJ7390115.1"/>
    </source>
</evidence>
<dbReference type="InterPro" id="IPR019833">
    <property type="entry name" value="Mn/Fe_SOD_BS"/>
</dbReference>
<keyword evidence="14" id="KW-1185">Reference proteome</keyword>
<dbReference type="FunFam" id="3.55.40.20:FF:000004">
    <property type="entry name" value="Superoxide dismutase [Fe]"/>
    <property type="match status" value="1"/>
</dbReference>
<dbReference type="PIRSF" id="PIRSF000349">
    <property type="entry name" value="SODismutase"/>
    <property type="match status" value="1"/>
</dbReference>
<protein>
    <recommendedName>
        <fullName evidence="3 9">Superoxide dismutase</fullName>
        <ecNumber evidence="3 9">1.15.1.1</ecNumber>
    </recommendedName>
</protein>
<keyword evidence="6" id="KW-0464">Manganese</keyword>
<dbReference type="InterPro" id="IPR019832">
    <property type="entry name" value="Mn/Fe_SOD_C"/>
</dbReference>
<comment type="catalytic activity">
    <reaction evidence="7 9">
        <text>2 superoxide + 2 H(+) = H2O2 + O2</text>
        <dbReference type="Rhea" id="RHEA:20696"/>
        <dbReference type="ChEBI" id="CHEBI:15378"/>
        <dbReference type="ChEBI" id="CHEBI:15379"/>
        <dbReference type="ChEBI" id="CHEBI:16240"/>
        <dbReference type="ChEBI" id="CHEBI:18421"/>
        <dbReference type="EC" id="1.15.1.1"/>
    </reaction>
</comment>
<feature type="binding site" evidence="8">
    <location>
        <position position="212"/>
    </location>
    <ligand>
        <name>Mn(2+)</name>
        <dbReference type="ChEBI" id="CHEBI:29035"/>
    </ligand>
</feature>
<evidence type="ECO:0000256" key="9">
    <source>
        <dbReference type="RuleBase" id="RU000414"/>
    </source>
</evidence>
<evidence type="ECO:0000256" key="2">
    <source>
        <dbReference type="ARBA" id="ARBA00008714"/>
    </source>
</evidence>
<evidence type="ECO:0000256" key="5">
    <source>
        <dbReference type="ARBA" id="ARBA00023002"/>
    </source>
</evidence>
<evidence type="ECO:0000313" key="14">
    <source>
        <dbReference type="Proteomes" id="UP001163046"/>
    </source>
</evidence>
<dbReference type="InterPro" id="IPR036314">
    <property type="entry name" value="SOD_C_sf"/>
</dbReference>
<evidence type="ECO:0000256" key="6">
    <source>
        <dbReference type="ARBA" id="ARBA00023211"/>
    </source>
</evidence>
<feature type="binding site" evidence="8">
    <location>
        <position position="216"/>
    </location>
    <ligand>
        <name>Mn(2+)</name>
        <dbReference type="ChEBI" id="CHEBI:29035"/>
    </ligand>
</feature>
<comment type="function">
    <text evidence="1">Destroys superoxide anion radicals which are normally produced within the cells and which are toxic to biological systems.</text>
</comment>
<dbReference type="GO" id="GO:0046872">
    <property type="term" value="F:metal ion binding"/>
    <property type="evidence" value="ECO:0007669"/>
    <property type="project" value="UniProtKB-KW"/>
</dbReference>
<evidence type="ECO:0000256" key="1">
    <source>
        <dbReference type="ARBA" id="ARBA00002170"/>
    </source>
</evidence>
<evidence type="ECO:0000256" key="8">
    <source>
        <dbReference type="PIRSR" id="PIRSR000349-1"/>
    </source>
</evidence>
<keyword evidence="4 8" id="KW-0479">Metal-binding</keyword>
<comment type="caution">
    <text evidence="13">The sequence shown here is derived from an EMBL/GenBank/DDBJ whole genome shotgun (WGS) entry which is preliminary data.</text>
</comment>
<evidence type="ECO:0000256" key="10">
    <source>
        <dbReference type="SAM" id="SignalP"/>
    </source>
</evidence>
<evidence type="ECO:0000259" key="11">
    <source>
        <dbReference type="Pfam" id="PF00081"/>
    </source>
</evidence>
<organism evidence="13 14">
    <name type="scientific">Desmophyllum pertusum</name>
    <dbReference type="NCBI Taxonomy" id="174260"/>
    <lineage>
        <taxon>Eukaryota</taxon>
        <taxon>Metazoa</taxon>
        <taxon>Cnidaria</taxon>
        <taxon>Anthozoa</taxon>
        <taxon>Hexacorallia</taxon>
        <taxon>Scleractinia</taxon>
        <taxon>Caryophylliina</taxon>
        <taxon>Caryophylliidae</taxon>
        <taxon>Desmophyllum</taxon>
    </lineage>
</organism>
<dbReference type="EMBL" id="MU825420">
    <property type="protein sequence ID" value="KAJ7390115.1"/>
    <property type="molecule type" value="Genomic_DNA"/>
</dbReference>
<evidence type="ECO:0000256" key="4">
    <source>
        <dbReference type="ARBA" id="ARBA00022723"/>
    </source>
</evidence>
<feature type="domain" description="Manganese/iron superoxide dismutase C-terminal" evidence="12">
    <location>
        <begin position="140"/>
        <end position="244"/>
    </location>
</feature>
<gene>
    <name evidence="13" type="ORF">OS493_027151</name>
</gene>
<dbReference type="SUPFAM" id="SSF54719">
    <property type="entry name" value="Fe,Mn superoxide dismutase (SOD), C-terminal domain"/>
    <property type="match status" value="1"/>
</dbReference>
<dbReference type="PROSITE" id="PS00088">
    <property type="entry name" value="SOD_MN"/>
    <property type="match status" value="1"/>
</dbReference>
<feature type="signal peptide" evidence="10">
    <location>
        <begin position="1"/>
        <end position="22"/>
    </location>
</feature>
<comment type="function">
    <text evidence="9">Destroys radicals which are normally produced within the cells and which are toxic to biological systems.</text>
</comment>